<feature type="transmembrane region" description="Helical" evidence="1">
    <location>
        <begin position="268"/>
        <end position="286"/>
    </location>
</feature>
<keyword evidence="1" id="KW-0472">Membrane</keyword>
<comment type="caution">
    <text evidence="2">The sequence shown here is derived from an EMBL/GenBank/DDBJ whole genome shotgun (WGS) entry which is preliminary data.</text>
</comment>
<feature type="transmembrane region" description="Helical" evidence="1">
    <location>
        <begin position="298"/>
        <end position="316"/>
    </location>
</feature>
<keyword evidence="1" id="KW-1133">Transmembrane helix</keyword>
<dbReference type="EMBL" id="JAUEII010000019">
    <property type="protein sequence ID" value="MDN0049596.1"/>
    <property type="molecule type" value="Genomic_DNA"/>
</dbReference>
<sequence length="333" mass="39321">MTYFNIAFMFLLGISRNITVGTDTMGYEMDFHMLKGFDDVYKLDHGFEWGFLWLIITFKKYVTNEYLPFVSLIFIPFLLGVFNFIKYKRVSYPLAIFFLYTWGYYFLAFNIMRQMMTLGLMLMCLPILYKGKYVKYAVTVILISLLFHKSGILMLGLIPLHYYIVKKGLFPQKALIYGILIISFALFFFGKTFMQSFLMPIVLLLDASSEHYIMGMGNKELGWMFNLGQTLITCFIVFFYKRGRMDFEFLVFVCGISLYNIMGMFSVVAPRLACYWTCFGMVLLPYMQQSDSIKKRKFKYILFFVGVLAYSLYRFLYSYHFNNLGEVNPFVFR</sequence>
<accession>A0ABT7X676</accession>
<evidence type="ECO:0000256" key="1">
    <source>
        <dbReference type="SAM" id="Phobius"/>
    </source>
</evidence>
<gene>
    <name evidence="2" type="ORF">QVO10_09400</name>
</gene>
<dbReference type="Pfam" id="PF14897">
    <property type="entry name" value="EpsG"/>
    <property type="match status" value="1"/>
</dbReference>
<feature type="transmembrane region" description="Helical" evidence="1">
    <location>
        <begin position="174"/>
        <end position="190"/>
    </location>
</feature>
<organism evidence="2 3">
    <name type="scientific">Bacteroides gallinaceum</name>
    <dbReference type="NCBI Taxonomy" id="1462571"/>
    <lineage>
        <taxon>Bacteria</taxon>
        <taxon>Pseudomonadati</taxon>
        <taxon>Bacteroidota</taxon>
        <taxon>Bacteroidia</taxon>
        <taxon>Bacteroidales</taxon>
        <taxon>Bacteroidaceae</taxon>
        <taxon>Bacteroides</taxon>
    </lineage>
</organism>
<feature type="transmembrane region" description="Helical" evidence="1">
    <location>
        <begin position="221"/>
        <end position="240"/>
    </location>
</feature>
<proteinExistence type="predicted"/>
<feature type="transmembrane region" description="Helical" evidence="1">
    <location>
        <begin position="133"/>
        <end position="162"/>
    </location>
</feature>
<dbReference type="Proteomes" id="UP001167871">
    <property type="component" value="Unassembled WGS sequence"/>
</dbReference>
<dbReference type="RefSeq" id="WP_301639895.1">
    <property type="nucleotide sequence ID" value="NZ_JAUEII010000019.1"/>
</dbReference>
<feature type="transmembrane region" description="Helical" evidence="1">
    <location>
        <begin position="66"/>
        <end position="85"/>
    </location>
</feature>
<evidence type="ECO:0000313" key="3">
    <source>
        <dbReference type="Proteomes" id="UP001167871"/>
    </source>
</evidence>
<name>A0ABT7X676_9BACE</name>
<protein>
    <submittedName>
        <fullName evidence="2">EpsG family protein</fullName>
    </submittedName>
</protein>
<feature type="transmembrane region" description="Helical" evidence="1">
    <location>
        <begin position="247"/>
        <end position="262"/>
    </location>
</feature>
<keyword evidence="1" id="KW-0812">Transmembrane</keyword>
<feature type="transmembrane region" description="Helical" evidence="1">
    <location>
        <begin position="91"/>
        <end position="112"/>
    </location>
</feature>
<dbReference type="InterPro" id="IPR049458">
    <property type="entry name" value="EpsG-like"/>
</dbReference>
<reference evidence="2" key="2">
    <citation type="submission" date="2024-05" db="EMBL/GenBank/DDBJ databases">
        <title>Identification and characterization of horizontal gene transfer across gut microbiota members of farm animals based on homology search.</title>
        <authorList>
            <person name="Schwarzerova J."/>
            <person name="Nykrynova M."/>
            <person name="Jureckova K."/>
            <person name="Cejkova D."/>
            <person name="Rychlik I."/>
        </authorList>
    </citation>
    <scope>NUCLEOTIDE SEQUENCE</scope>
    <source>
        <strain evidence="2">84_SSukc20</strain>
    </source>
</reference>
<reference evidence="2" key="1">
    <citation type="submission" date="2023-06" db="EMBL/GenBank/DDBJ databases">
        <authorList>
            <person name="Zeman M."/>
            <person name="Kubasova T."/>
            <person name="Jahodarova E."/>
            <person name="Nykrynova M."/>
            <person name="Rychlik I."/>
        </authorList>
    </citation>
    <scope>NUCLEOTIDE SEQUENCE</scope>
    <source>
        <strain evidence="2">84_SSukc20</strain>
    </source>
</reference>
<keyword evidence="3" id="KW-1185">Reference proteome</keyword>
<evidence type="ECO:0000313" key="2">
    <source>
        <dbReference type="EMBL" id="MDN0049596.1"/>
    </source>
</evidence>